<protein>
    <submittedName>
        <fullName evidence="2">Uncharacterized protein</fullName>
    </submittedName>
</protein>
<sequence>MFCVYCVNIDYEDENNGVVIPVDHNLDEVEKLDKSAQDLKDVVQKSAPVPDEQQGYEDHDQEMLHPVHNPAKDL</sequence>
<dbReference type="AlphaFoldDB" id="A0ABD0ZM47"/>
<dbReference type="Proteomes" id="UP001558713">
    <property type="component" value="Unassembled WGS sequence"/>
</dbReference>
<dbReference type="EMBL" id="JBANAX010000720">
    <property type="protein sequence ID" value="KAL1195712.1"/>
    <property type="molecule type" value="Genomic_DNA"/>
</dbReference>
<keyword evidence="3" id="KW-1185">Reference proteome</keyword>
<proteinExistence type="predicted"/>
<evidence type="ECO:0000313" key="3">
    <source>
        <dbReference type="Proteomes" id="UP001558713"/>
    </source>
</evidence>
<reference evidence="2 3" key="1">
    <citation type="submission" date="2024-04" db="EMBL/GenBank/DDBJ databases">
        <title>Genome assembly C_amara_ONT_v2.</title>
        <authorList>
            <person name="Yant L."/>
            <person name="Moore C."/>
            <person name="Slenker M."/>
        </authorList>
    </citation>
    <scope>NUCLEOTIDE SEQUENCE [LARGE SCALE GENOMIC DNA]</scope>
    <source>
        <tissue evidence="2">Leaf</tissue>
    </source>
</reference>
<evidence type="ECO:0000256" key="1">
    <source>
        <dbReference type="SAM" id="MobiDB-lite"/>
    </source>
</evidence>
<comment type="caution">
    <text evidence="2">The sequence shown here is derived from an EMBL/GenBank/DDBJ whole genome shotgun (WGS) entry which is preliminary data.</text>
</comment>
<evidence type="ECO:0000313" key="2">
    <source>
        <dbReference type="EMBL" id="KAL1195712.1"/>
    </source>
</evidence>
<gene>
    <name evidence="2" type="ORF">V5N11_035692</name>
</gene>
<feature type="region of interest" description="Disordered" evidence="1">
    <location>
        <begin position="44"/>
        <end position="74"/>
    </location>
</feature>
<accession>A0ABD0ZM47</accession>
<name>A0ABD0ZM47_CARAN</name>
<organism evidence="2 3">
    <name type="scientific">Cardamine amara subsp. amara</name>
    <dbReference type="NCBI Taxonomy" id="228776"/>
    <lineage>
        <taxon>Eukaryota</taxon>
        <taxon>Viridiplantae</taxon>
        <taxon>Streptophyta</taxon>
        <taxon>Embryophyta</taxon>
        <taxon>Tracheophyta</taxon>
        <taxon>Spermatophyta</taxon>
        <taxon>Magnoliopsida</taxon>
        <taxon>eudicotyledons</taxon>
        <taxon>Gunneridae</taxon>
        <taxon>Pentapetalae</taxon>
        <taxon>rosids</taxon>
        <taxon>malvids</taxon>
        <taxon>Brassicales</taxon>
        <taxon>Brassicaceae</taxon>
        <taxon>Cardamineae</taxon>
        <taxon>Cardamine</taxon>
    </lineage>
</organism>
<feature type="compositionally biased region" description="Basic and acidic residues" evidence="1">
    <location>
        <begin position="56"/>
        <end position="74"/>
    </location>
</feature>